<protein>
    <submittedName>
        <fullName evidence="1">Uncharacterized protein</fullName>
    </submittedName>
</protein>
<dbReference type="EMBL" id="HACA01018273">
    <property type="protein sequence ID" value="CDW35634.1"/>
    <property type="molecule type" value="Transcribed_RNA"/>
</dbReference>
<sequence length="35" mass="4121">MDFVGSFFFRSSRNSESLFKLCPPLPSFLERFFPS</sequence>
<evidence type="ECO:0000313" key="1">
    <source>
        <dbReference type="EMBL" id="CDW35634.1"/>
    </source>
</evidence>
<organism evidence="1">
    <name type="scientific">Lepeophtheirus salmonis</name>
    <name type="common">Salmon louse</name>
    <name type="synonym">Caligus salmonis</name>
    <dbReference type="NCBI Taxonomy" id="72036"/>
    <lineage>
        <taxon>Eukaryota</taxon>
        <taxon>Metazoa</taxon>
        <taxon>Ecdysozoa</taxon>
        <taxon>Arthropoda</taxon>
        <taxon>Crustacea</taxon>
        <taxon>Multicrustacea</taxon>
        <taxon>Hexanauplia</taxon>
        <taxon>Copepoda</taxon>
        <taxon>Siphonostomatoida</taxon>
        <taxon>Caligidae</taxon>
        <taxon>Lepeophtheirus</taxon>
    </lineage>
</organism>
<proteinExistence type="predicted"/>
<accession>A0A0K2UBM2</accession>
<dbReference type="AlphaFoldDB" id="A0A0K2UBM2"/>
<name>A0A0K2UBM2_LEPSM</name>
<reference evidence="1" key="1">
    <citation type="submission" date="2014-05" db="EMBL/GenBank/DDBJ databases">
        <authorList>
            <person name="Chronopoulou M."/>
        </authorList>
    </citation>
    <scope>NUCLEOTIDE SEQUENCE</scope>
    <source>
        <tissue evidence="1">Whole organism</tissue>
    </source>
</reference>